<feature type="transmembrane region" description="Helical" evidence="8">
    <location>
        <begin position="427"/>
        <end position="449"/>
    </location>
</feature>
<dbReference type="GO" id="GO:0005886">
    <property type="term" value="C:plasma membrane"/>
    <property type="evidence" value="ECO:0007669"/>
    <property type="project" value="TreeGrafter"/>
</dbReference>
<dbReference type="InterPro" id="IPR002259">
    <property type="entry name" value="Eqnu_transpt"/>
</dbReference>
<dbReference type="GO" id="GO:0005337">
    <property type="term" value="F:nucleoside transmembrane transporter activity"/>
    <property type="evidence" value="ECO:0007669"/>
    <property type="project" value="InterPro"/>
</dbReference>
<evidence type="ECO:0000256" key="7">
    <source>
        <dbReference type="SAM" id="MobiDB-lite"/>
    </source>
</evidence>
<gene>
    <name evidence="9" type="primary">AlNc14C85G5455</name>
    <name evidence="9" type="ORF">ALNC14_061970</name>
</gene>
<keyword evidence="5 8" id="KW-1133">Transmembrane helix</keyword>
<dbReference type="PANTHER" id="PTHR10332:SF10">
    <property type="entry name" value="EQUILIBRATIVE NUCLEOSIDE TRANSPORTER 4"/>
    <property type="match status" value="1"/>
</dbReference>
<sequence>MVPLYSPGKELTPVSDGHPPSDCRVSSFVEHIKSERLPLEIREDIAKNSNFLSYAFTFLNGAVLWGYYCCLSAQNFYQQRFPSVNFPFLTTVACCWPMVIGHTFQLSFGVDKRFSHKSRVIAGYLVNMLSGACIMVFSAVHFEHPHMGGVLVLVCFGVIGFANSLSEANFYKLAALFPMETFLNAVQIGTGTAGMLNISTSTLLRLVVGGIHQTNSSSTLAFYLFFGTLLLVSMAAICIYIRVLKLPCVKYLMDVNEKATRDHGLDTFSSSAVFRNLLRVARMIWVPALCQFLCFFLTLMIFPGFACAGGAILDPNDTAASWYCSPGVIASYNFGDFLGRLMCAQAIYKFFTMKTILAFALLRFVYIPLLLMGVYTSKLYVFGASPMAPLLYQIGINFTIGLTNGVLSTVTMGSAPQLVEMKDRDTAGGIMVFVLFFGLSTGATFGYVIGDSHWFGLS</sequence>
<feature type="transmembrane region" description="Helical" evidence="8">
    <location>
        <begin position="220"/>
        <end position="243"/>
    </location>
</feature>
<dbReference type="Pfam" id="PF01733">
    <property type="entry name" value="Nucleoside_tran"/>
    <property type="match status" value="1"/>
</dbReference>
<reference evidence="9" key="2">
    <citation type="submission" date="2011-02" db="EMBL/GenBank/DDBJ databases">
        <authorList>
            <person name="MacLean D."/>
        </authorList>
    </citation>
    <scope>NUCLEOTIDE SEQUENCE</scope>
</reference>
<keyword evidence="3" id="KW-0813">Transport</keyword>
<keyword evidence="6 8" id="KW-0472">Membrane</keyword>
<protein>
    <submittedName>
        <fullName evidence="9">Equilibrative Nucleoside Transporter (ENT) Family p</fullName>
    </submittedName>
</protein>
<evidence type="ECO:0000256" key="6">
    <source>
        <dbReference type="ARBA" id="ARBA00023136"/>
    </source>
</evidence>
<dbReference type="AlphaFoldDB" id="F0WFS0"/>
<evidence type="ECO:0000313" key="9">
    <source>
        <dbReference type="EMBL" id="CCA20054.1"/>
    </source>
</evidence>
<dbReference type="EMBL" id="FR824130">
    <property type="protein sequence ID" value="CCA20054.1"/>
    <property type="molecule type" value="Genomic_DNA"/>
</dbReference>
<evidence type="ECO:0000256" key="4">
    <source>
        <dbReference type="ARBA" id="ARBA00022692"/>
    </source>
</evidence>
<dbReference type="PANTHER" id="PTHR10332">
    <property type="entry name" value="EQUILIBRATIVE NUCLEOSIDE TRANSPORTER"/>
    <property type="match status" value="1"/>
</dbReference>
<feature type="region of interest" description="Disordered" evidence="7">
    <location>
        <begin position="1"/>
        <end position="20"/>
    </location>
</feature>
<evidence type="ECO:0000256" key="2">
    <source>
        <dbReference type="ARBA" id="ARBA00007965"/>
    </source>
</evidence>
<feature type="transmembrane region" description="Helical" evidence="8">
    <location>
        <begin position="356"/>
        <end position="375"/>
    </location>
</feature>
<evidence type="ECO:0000256" key="3">
    <source>
        <dbReference type="ARBA" id="ARBA00022448"/>
    </source>
</evidence>
<accession>F0WFS0</accession>
<feature type="transmembrane region" description="Helical" evidence="8">
    <location>
        <begin position="395"/>
        <end position="415"/>
    </location>
</feature>
<evidence type="ECO:0000256" key="8">
    <source>
        <dbReference type="SAM" id="Phobius"/>
    </source>
</evidence>
<dbReference type="HOGENOM" id="CLU_635348_0_0_1"/>
<evidence type="ECO:0000256" key="5">
    <source>
        <dbReference type="ARBA" id="ARBA00022989"/>
    </source>
</evidence>
<reference evidence="9" key="1">
    <citation type="journal article" date="2011" name="PLoS Biol.">
        <title>Gene gain and loss during evolution of obligate parasitism in the white rust pathogen of Arabidopsis thaliana.</title>
        <authorList>
            <person name="Kemen E."/>
            <person name="Gardiner A."/>
            <person name="Schultz-Larsen T."/>
            <person name="Kemen A.C."/>
            <person name="Balmuth A.L."/>
            <person name="Robert-Seilaniantz A."/>
            <person name="Bailey K."/>
            <person name="Holub E."/>
            <person name="Studholme D.J."/>
            <person name="Maclean D."/>
            <person name="Jones J.D."/>
        </authorList>
    </citation>
    <scope>NUCLEOTIDE SEQUENCE</scope>
</reference>
<comment type="similarity">
    <text evidence="2">Belongs to the SLC29A/ENT transporter (TC 2.A.57) family.</text>
</comment>
<feature type="transmembrane region" description="Helical" evidence="8">
    <location>
        <begin position="284"/>
        <end position="313"/>
    </location>
</feature>
<evidence type="ECO:0000256" key="1">
    <source>
        <dbReference type="ARBA" id="ARBA00004141"/>
    </source>
</evidence>
<feature type="transmembrane region" description="Helical" evidence="8">
    <location>
        <begin position="51"/>
        <end position="68"/>
    </location>
</feature>
<keyword evidence="4 8" id="KW-0812">Transmembrane</keyword>
<feature type="transmembrane region" description="Helical" evidence="8">
    <location>
        <begin position="186"/>
        <end position="208"/>
    </location>
</feature>
<feature type="transmembrane region" description="Helical" evidence="8">
    <location>
        <begin position="146"/>
        <end position="165"/>
    </location>
</feature>
<proteinExistence type="inferred from homology"/>
<feature type="transmembrane region" description="Helical" evidence="8">
    <location>
        <begin position="88"/>
        <end position="108"/>
    </location>
</feature>
<name>F0WFS0_9STRA</name>
<dbReference type="PRINTS" id="PR01130">
    <property type="entry name" value="DERENTRNSPRT"/>
</dbReference>
<comment type="subcellular location">
    <subcellularLocation>
        <location evidence="1">Membrane</location>
        <topology evidence="1">Multi-pass membrane protein</topology>
    </subcellularLocation>
</comment>
<organism evidence="9">
    <name type="scientific">Albugo laibachii Nc14</name>
    <dbReference type="NCBI Taxonomy" id="890382"/>
    <lineage>
        <taxon>Eukaryota</taxon>
        <taxon>Sar</taxon>
        <taxon>Stramenopiles</taxon>
        <taxon>Oomycota</taxon>
        <taxon>Peronosporomycetes</taxon>
        <taxon>Albuginales</taxon>
        <taxon>Albuginaceae</taxon>
        <taxon>Albugo</taxon>
    </lineage>
</organism>
<feature type="transmembrane region" description="Helical" evidence="8">
    <location>
        <begin position="120"/>
        <end position="140"/>
    </location>
</feature>